<evidence type="ECO:0000256" key="2">
    <source>
        <dbReference type="ARBA" id="ARBA00022448"/>
    </source>
</evidence>
<evidence type="ECO:0000259" key="5">
    <source>
        <dbReference type="Pfam" id="PF23036"/>
    </source>
</evidence>
<dbReference type="InterPro" id="IPR022233">
    <property type="entry name" value="TRAPPC10/Trs130_C"/>
</dbReference>
<proteinExistence type="predicted"/>
<comment type="caution">
    <text evidence="8">The sequence shown here is derived from an EMBL/GenBank/DDBJ whole genome shotgun (WGS) entry which is preliminary data.</text>
</comment>
<keyword evidence="2" id="KW-0813">Transport</keyword>
<feature type="domain" description="Trs130 NTS" evidence="7">
    <location>
        <begin position="295"/>
        <end position="526"/>
    </location>
</feature>
<evidence type="ECO:0000313" key="9">
    <source>
        <dbReference type="Proteomes" id="UP001623330"/>
    </source>
</evidence>
<dbReference type="PANTHER" id="PTHR13251:SF3">
    <property type="entry name" value="TRAFFICKING PROTEIN PARTICLE COMPLEX SUBUNIT 10"/>
    <property type="match status" value="1"/>
</dbReference>
<sequence>MEKLDFWPLSISYFDPFALFENVRTEFSQIFPLDVVRWKASDGTLRTIDRLPVQLTVEDGAEAESGTDAYLQLIIVTCISVEEYRSKVRPLLRQWLPAAMNNGDSFHMPLILLYANSEVVDSSIFKTMSLMEKFNKDFPEVQTLMLKSVYKSPKEKEEFWTQLSHQFKGFLVNVFKARISKYESRLKAVTSSPTSNLEDEIRARECLLKLYSEFRLIENAKQQLKSLKSLLHEKLKTLEPGELDRPFDVYSTTDLSIYNLLKENRLTKFVLHKSLFVKDFMLNQIDEDDSRKYSKMLTQIHRFIRNIESDFIKDEHLLEFKHYVYKNMMSLLPTDVKPESEPIVMELKAELLLAYRDIWINGVLTNTDYSLLDKKFSFNPIAYKFDIVKETFDTEDTFHKNYSHYTKEIISLLSKCNGRRQRVIDILSLEVGLLHYQRKEYIKAVNLLVSCNEYYTESKWDIIGTNILKIFVESLTNCPDIDNVMIEGEPVPVTTILSNSYLNILKSSKIVEQKKAWWDKFLELQIKDDVELIYPSEGLIDLNLDGFTYLSNPNEYAIDVHVTNNNFPQDIEVSTMKLSMKNDNDEYNEFRLDNILLKKSAEVYKLTSKNIVFGSFVPVSIEVNIGYTSIVKYLDNSNDDNIITVEPIYHKNNIWFEIEEYKNLHLGEYAIEIKDYNFDQLADMELYLEAEKTLDTLTNPISFDPEIDQPTITIDKNDFPINKKLTYYLTDQRQSFSLYAKLTYSLKGAPDIIHSFIQQINIEYYLQLSVSVEDIFKRDRFFFKFLLNASTKEEPVMVYASQLDQKDSNSTNYAISGEYKPSSPMIINNNSSESCLNCFQVTTEGIFNNKDVFELKVTYNTLREYLNSFVTDTILLEGDVGFYERYEPWKLFWVSKILPLFNYEYELYIKSRILKLVVGSIDSFSIGLLFKKMCIDHMVRTKFMKCISDLLHGIELNAIDLESYCKSWSARTLTVPVQLPELKQFFEIKFNLKETKNDSFSKSIGEPLPYEVVIKNSSEKWGQDITVEPTYTFEILSSNDWLVHGKKRMTLTSKVEEIDINLIPLRKGYLAFPQVEVTTSTGEVARVDYMNAYDIVLIF</sequence>
<keyword evidence="3" id="KW-0333">Golgi apparatus</keyword>
<feature type="domain" description="TRAPPC10/Trs130 N-terminal" evidence="5">
    <location>
        <begin position="11"/>
        <end position="237"/>
    </location>
</feature>
<dbReference type="Pfam" id="PF12584">
    <property type="entry name" value="TRAPPC10"/>
    <property type="match status" value="1"/>
</dbReference>
<dbReference type="InterPro" id="IPR056916">
    <property type="entry name" value="NTS_TR130"/>
</dbReference>
<organism evidence="8 9">
    <name type="scientific">Nakaseomyces bracarensis</name>
    <dbReference type="NCBI Taxonomy" id="273131"/>
    <lineage>
        <taxon>Eukaryota</taxon>
        <taxon>Fungi</taxon>
        <taxon>Dikarya</taxon>
        <taxon>Ascomycota</taxon>
        <taxon>Saccharomycotina</taxon>
        <taxon>Saccharomycetes</taxon>
        <taxon>Saccharomycetales</taxon>
        <taxon>Saccharomycetaceae</taxon>
        <taxon>Nakaseomyces</taxon>
    </lineage>
</organism>
<dbReference type="InterPro" id="IPR056913">
    <property type="entry name" value="TRAPPC10/Trs130_N"/>
</dbReference>
<evidence type="ECO:0000313" key="8">
    <source>
        <dbReference type="EMBL" id="KAL3234560.1"/>
    </source>
</evidence>
<evidence type="ECO:0000259" key="7">
    <source>
        <dbReference type="Pfam" id="PF24967"/>
    </source>
</evidence>
<name>A0ABR4NZL3_9SACH</name>
<dbReference type="Pfam" id="PF24967">
    <property type="entry name" value="NTS_TR130"/>
    <property type="match status" value="1"/>
</dbReference>
<evidence type="ECO:0000259" key="6">
    <source>
        <dbReference type="Pfam" id="PF24966"/>
    </source>
</evidence>
<protein>
    <recommendedName>
        <fullName evidence="10">Trafficking protein particle complex II-specific subunit 130</fullName>
    </recommendedName>
</protein>
<comment type="subcellular location">
    <subcellularLocation>
        <location evidence="1">Golgi apparatus</location>
    </subcellularLocation>
</comment>
<evidence type="ECO:0000256" key="3">
    <source>
        <dbReference type="ARBA" id="ARBA00023034"/>
    </source>
</evidence>
<dbReference type="Proteomes" id="UP001623330">
    <property type="component" value="Unassembled WGS sequence"/>
</dbReference>
<reference evidence="8 9" key="1">
    <citation type="submission" date="2024-05" db="EMBL/GenBank/DDBJ databases">
        <title>Long read based assembly of the Candida bracarensis genome reveals expanded adhesin content.</title>
        <authorList>
            <person name="Marcet-Houben M."/>
            <person name="Ksiezopolska E."/>
            <person name="Gabaldon T."/>
        </authorList>
    </citation>
    <scope>NUCLEOTIDE SEQUENCE [LARGE SCALE GENOMIC DNA]</scope>
    <source>
        <strain evidence="8 9">CBM6</strain>
    </source>
</reference>
<accession>A0ABR4NZL3</accession>
<keyword evidence="9" id="KW-1185">Reference proteome</keyword>
<dbReference type="Pfam" id="PF24966">
    <property type="entry name" value="Ig_TR130_2nd"/>
    <property type="match status" value="1"/>
</dbReference>
<dbReference type="InterPro" id="IPR045126">
    <property type="entry name" value="TRAPPC10/Trs130"/>
</dbReference>
<evidence type="ECO:0008006" key="10">
    <source>
        <dbReference type="Google" id="ProtNLM"/>
    </source>
</evidence>
<dbReference type="EMBL" id="JBEVYD010000003">
    <property type="protein sequence ID" value="KAL3234560.1"/>
    <property type="molecule type" value="Genomic_DNA"/>
</dbReference>
<feature type="domain" description="Trs130 second Ig-like" evidence="6">
    <location>
        <begin position="669"/>
        <end position="766"/>
    </location>
</feature>
<dbReference type="InterPro" id="IPR056915">
    <property type="entry name" value="Ig_TR130_2nd"/>
</dbReference>
<feature type="domain" description="TRAPPC10/Trs130 C-terminal" evidence="4">
    <location>
        <begin position="976"/>
        <end position="1081"/>
    </location>
</feature>
<evidence type="ECO:0000259" key="4">
    <source>
        <dbReference type="Pfam" id="PF12584"/>
    </source>
</evidence>
<dbReference type="PANTHER" id="PTHR13251">
    <property type="entry name" value="EPILEPSY HOLOPROSENCEPHALY CANDIDATE 1/TMEM1"/>
    <property type="match status" value="1"/>
</dbReference>
<evidence type="ECO:0000256" key="1">
    <source>
        <dbReference type="ARBA" id="ARBA00004555"/>
    </source>
</evidence>
<gene>
    <name evidence="8" type="ORF">RNJ44_03322</name>
</gene>
<dbReference type="Pfam" id="PF23036">
    <property type="entry name" value="TRAPPC10_1st"/>
    <property type="match status" value="1"/>
</dbReference>